<proteinExistence type="predicted"/>
<accession>A0A542DPL2</accession>
<organism evidence="2 3">
    <name type="scientific">Amycolatopsis cihanbeyliensis</name>
    <dbReference type="NCBI Taxonomy" id="1128664"/>
    <lineage>
        <taxon>Bacteria</taxon>
        <taxon>Bacillati</taxon>
        <taxon>Actinomycetota</taxon>
        <taxon>Actinomycetes</taxon>
        <taxon>Pseudonocardiales</taxon>
        <taxon>Pseudonocardiaceae</taxon>
        <taxon>Amycolatopsis</taxon>
    </lineage>
</organism>
<feature type="region of interest" description="Disordered" evidence="1">
    <location>
        <begin position="25"/>
        <end position="45"/>
    </location>
</feature>
<keyword evidence="3" id="KW-1185">Reference proteome</keyword>
<sequence>MPPLTTPRVWGTRFTQSHGVTCADVTISGPGRRNGSRMPSTPRRKLRDARRLFTGEEKPTAEAGAGRRDLGLDRCTPSQQRLRALLALHLFNAHLRGPNVGPSHVYSAHTFLAYSMTVSPRYDRLLFIIPPAVENALGRLMAPRTLIRHGMPGLRMVAAHDYHTYHIVHLPTGARMTLANRVNFLTETEIQRQGFRRGRRTLQDYAGPDTPLDPAEQAALDAIPPMTTGVRVLLAALVSRLNARDPQKRWAVGQWWQDPLRRPEPAGYRHDELMYLWGSGADWELRWLKHPRPTDVVACLTEPRIGVPGATATKGRRGWTIRLGQSTLSLRYGAVR</sequence>
<reference evidence="2 3" key="1">
    <citation type="submission" date="2019-06" db="EMBL/GenBank/DDBJ databases">
        <title>Sequencing the genomes of 1000 actinobacteria strains.</title>
        <authorList>
            <person name="Klenk H.-P."/>
        </authorList>
    </citation>
    <scope>NUCLEOTIDE SEQUENCE [LARGE SCALE GENOMIC DNA]</scope>
    <source>
        <strain evidence="2 3">DSM 45679</strain>
    </source>
</reference>
<evidence type="ECO:0000256" key="1">
    <source>
        <dbReference type="SAM" id="MobiDB-lite"/>
    </source>
</evidence>
<evidence type="ECO:0000313" key="3">
    <source>
        <dbReference type="Proteomes" id="UP000320876"/>
    </source>
</evidence>
<gene>
    <name evidence="2" type="ORF">FB471_4860</name>
</gene>
<dbReference type="EMBL" id="VFML01000001">
    <property type="protein sequence ID" value="TQJ05039.1"/>
    <property type="molecule type" value="Genomic_DNA"/>
</dbReference>
<comment type="caution">
    <text evidence="2">The sequence shown here is derived from an EMBL/GenBank/DDBJ whole genome shotgun (WGS) entry which is preliminary data.</text>
</comment>
<evidence type="ECO:0000313" key="2">
    <source>
        <dbReference type="EMBL" id="TQJ05039.1"/>
    </source>
</evidence>
<name>A0A542DPL2_AMYCI</name>
<dbReference type="AlphaFoldDB" id="A0A542DPL2"/>
<protein>
    <submittedName>
        <fullName evidence="2">Uncharacterized protein</fullName>
    </submittedName>
</protein>
<dbReference type="Proteomes" id="UP000320876">
    <property type="component" value="Unassembled WGS sequence"/>
</dbReference>